<dbReference type="Proteomes" id="UP001189429">
    <property type="component" value="Unassembled WGS sequence"/>
</dbReference>
<keyword evidence="4" id="KW-1185">Reference proteome</keyword>
<comment type="similarity">
    <text evidence="1">Belongs to the sel-1 family.</text>
</comment>
<reference evidence="3" key="1">
    <citation type="submission" date="2023-10" db="EMBL/GenBank/DDBJ databases">
        <authorList>
            <person name="Chen Y."/>
            <person name="Shah S."/>
            <person name="Dougan E. K."/>
            <person name="Thang M."/>
            <person name="Chan C."/>
        </authorList>
    </citation>
    <scope>NUCLEOTIDE SEQUENCE [LARGE SCALE GENOMIC DNA]</scope>
</reference>
<dbReference type="SUPFAM" id="SSF81901">
    <property type="entry name" value="HCP-like"/>
    <property type="match status" value="4"/>
</dbReference>
<comment type="caution">
    <text evidence="3">The sequence shown here is derived from an EMBL/GenBank/DDBJ whole genome shotgun (WGS) entry which is preliminary data.</text>
</comment>
<organism evidence="3 4">
    <name type="scientific">Prorocentrum cordatum</name>
    <dbReference type="NCBI Taxonomy" id="2364126"/>
    <lineage>
        <taxon>Eukaryota</taxon>
        <taxon>Sar</taxon>
        <taxon>Alveolata</taxon>
        <taxon>Dinophyceae</taxon>
        <taxon>Prorocentrales</taxon>
        <taxon>Prorocentraceae</taxon>
        <taxon>Prorocentrum</taxon>
    </lineage>
</organism>
<evidence type="ECO:0000313" key="3">
    <source>
        <dbReference type="EMBL" id="CAK0812148.1"/>
    </source>
</evidence>
<evidence type="ECO:0000313" key="4">
    <source>
        <dbReference type="Proteomes" id="UP001189429"/>
    </source>
</evidence>
<accession>A0ABN9R0D8</accession>
<dbReference type="PANTHER" id="PTHR11102">
    <property type="entry name" value="SEL-1-LIKE PROTEIN"/>
    <property type="match status" value="1"/>
</dbReference>
<evidence type="ECO:0000256" key="2">
    <source>
        <dbReference type="SAM" id="MobiDB-lite"/>
    </source>
</evidence>
<dbReference type="EMBL" id="CAUYUJ010005069">
    <property type="protein sequence ID" value="CAK0812148.1"/>
    <property type="molecule type" value="Genomic_DNA"/>
</dbReference>
<evidence type="ECO:0000256" key="1">
    <source>
        <dbReference type="ARBA" id="ARBA00038101"/>
    </source>
</evidence>
<dbReference type="Gene3D" id="1.25.40.10">
    <property type="entry name" value="Tetratricopeptide repeat domain"/>
    <property type="match status" value="3"/>
</dbReference>
<dbReference type="SMART" id="SM00671">
    <property type="entry name" value="SEL1"/>
    <property type="match status" value="8"/>
</dbReference>
<feature type="compositionally biased region" description="Gly residues" evidence="2">
    <location>
        <begin position="611"/>
        <end position="621"/>
    </location>
</feature>
<dbReference type="PANTHER" id="PTHR11102:SF147">
    <property type="entry name" value="SEL1L ADAPTOR SUBUNIT OF ERAD E3 UBIQUITIN LIGASE"/>
    <property type="match status" value="1"/>
</dbReference>
<dbReference type="InterPro" id="IPR011990">
    <property type="entry name" value="TPR-like_helical_dom_sf"/>
</dbReference>
<feature type="region of interest" description="Disordered" evidence="2">
    <location>
        <begin position="440"/>
        <end position="464"/>
    </location>
</feature>
<sequence length="621" mass="67014">MHLVGAGVPKDVAQARALFRAAADAGDPEAQFNLALLHSAAHAEGDDVYRQEALAVLYLYAASTAGHGGALMAMGYRHQPRLRGASGVLHRGAQLSGHIDVAMRVVNIYSAGMPQAVELVRINVRQEERKVVSSAEMQLFIQMAASGDVAVAYAIGKRWLLGIEGFRQDYDKARQYLTMAATADHPAAQGLLGYMYCLGLGIPQNLDTAYGYFLSASLRGDELGHNGLGYLYFRGTSVHARNYKLAFRHFNESADKGSSDGMFNLASMYLTGTGTTQSFQRAVLHYTQALDRGHTPAAYSLAIMYLNGIGAPVNCDIAAKLLRTVCERGSWVADKLADATALSEKSPDRAALLYLKLAETGHEVAQMNVAHMFDVGQSSLLFPGDAPTEDASTAEATRQHGRILAQRYYEMSAEQGSPSSELRLGDYAFYGWGMSASFQDGEDDADDGAGNSEPSPSPEVKIRPQAVDYEASLARYRRTAETTVTGLWMQSFVARGYFNLAFMHQFGLGVPQDVHLARAHYHKSREVDPATTTAPVALVLPLLGLHGLLLRVPAPRALLERLLLDVRVHALGLHLVVAAVLIAARARFSASRRPPPRARAPRGTVQAPAGQPGGAPGRLEL</sequence>
<name>A0ABN9R0D8_9DINO</name>
<protein>
    <submittedName>
        <fullName evidence="3">Uncharacterized protein</fullName>
    </submittedName>
</protein>
<dbReference type="InterPro" id="IPR006597">
    <property type="entry name" value="Sel1-like"/>
</dbReference>
<proteinExistence type="inferred from homology"/>
<gene>
    <name evidence="3" type="ORF">PCOR1329_LOCUS16505</name>
</gene>
<dbReference type="Pfam" id="PF08238">
    <property type="entry name" value="Sel1"/>
    <property type="match status" value="9"/>
</dbReference>
<feature type="region of interest" description="Disordered" evidence="2">
    <location>
        <begin position="592"/>
        <end position="621"/>
    </location>
</feature>
<dbReference type="InterPro" id="IPR050767">
    <property type="entry name" value="Sel1_AlgK"/>
</dbReference>